<dbReference type="PANTHER" id="PTHR34290">
    <property type="entry name" value="SI:CH73-390P7.2"/>
    <property type="match status" value="1"/>
</dbReference>
<protein>
    <submittedName>
        <fullName evidence="1">Thiol-disulfide oxidoreductase DCC</fullName>
    </submittedName>
</protein>
<dbReference type="PANTHER" id="PTHR34290:SF2">
    <property type="entry name" value="OS04G0668800 PROTEIN"/>
    <property type="match status" value="1"/>
</dbReference>
<proteinExistence type="predicted"/>
<gene>
    <name evidence="1" type="ORF">CHH28_00760</name>
</gene>
<organism evidence="1 2">
    <name type="scientific">Bacterioplanes sanyensis</name>
    <dbReference type="NCBI Taxonomy" id="1249553"/>
    <lineage>
        <taxon>Bacteria</taxon>
        <taxon>Pseudomonadati</taxon>
        <taxon>Pseudomonadota</taxon>
        <taxon>Gammaproteobacteria</taxon>
        <taxon>Oceanospirillales</taxon>
        <taxon>Oceanospirillaceae</taxon>
        <taxon>Bacterioplanes</taxon>
    </lineage>
</organism>
<dbReference type="InterPro" id="IPR044691">
    <property type="entry name" value="DCC1_Trx"/>
</dbReference>
<keyword evidence="2" id="KW-1185">Reference proteome</keyword>
<accession>A0A222FFW3</accession>
<dbReference type="RefSeq" id="WP_094058519.1">
    <property type="nucleotide sequence ID" value="NZ_CP022530.1"/>
</dbReference>
<name>A0A222FFW3_9GAMM</name>
<dbReference type="Proteomes" id="UP000202440">
    <property type="component" value="Chromosome"/>
</dbReference>
<dbReference type="InterPro" id="IPR007263">
    <property type="entry name" value="DCC1-like"/>
</dbReference>
<dbReference type="OrthoDB" id="5294764at2"/>
<sequence>MTELAKVTVFYDGQCPLCVREMRHLQTLDHAERLHLVDIKQPQFNQQFPDIDAKQADRILTGINTDGRTIYGLDVTYAAWHAVGRGYWIAPLRWPGVRWFSDRVYLLFARHRARISRWVMGRSDCDSCRL</sequence>
<dbReference type="GO" id="GO:0015035">
    <property type="term" value="F:protein-disulfide reductase activity"/>
    <property type="evidence" value="ECO:0007669"/>
    <property type="project" value="InterPro"/>
</dbReference>
<evidence type="ECO:0000313" key="2">
    <source>
        <dbReference type="Proteomes" id="UP000202440"/>
    </source>
</evidence>
<dbReference type="KEGG" id="bsan:CHH28_00760"/>
<dbReference type="EMBL" id="CP022530">
    <property type="protein sequence ID" value="ASP37301.1"/>
    <property type="molecule type" value="Genomic_DNA"/>
</dbReference>
<reference evidence="1 2" key="1">
    <citation type="submission" date="2017-07" db="EMBL/GenBank/DDBJ databases">
        <title>Annotated genome sequence of Bacterioplanes sanyensis isolated from Red Sea.</title>
        <authorList>
            <person name="Rehman Z.U."/>
        </authorList>
    </citation>
    <scope>NUCLEOTIDE SEQUENCE [LARGE SCALE GENOMIC DNA]</scope>
    <source>
        <strain evidence="1 2">NV9</strain>
    </source>
</reference>
<evidence type="ECO:0000313" key="1">
    <source>
        <dbReference type="EMBL" id="ASP37301.1"/>
    </source>
</evidence>
<dbReference type="AlphaFoldDB" id="A0A222FFW3"/>
<dbReference type="Pfam" id="PF04134">
    <property type="entry name" value="DCC1-like"/>
    <property type="match status" value="1"/>
</dbReference>